<dbReference type="STRING" id="37653.A0A0L8FIS3"/>
<dbReference type="PANTHER" id="PTHR47272">
    <property type="entry name" value="DDE_TNP_1_7 DOMAIN-CONTAINING PROTEIN"/>
    <property type="match status" value="1"/>
</dbReference>
<organism evidence="2">
    <name type="scientific">Octopus bimaculoides</name>
    <name type="common">California two-spotted octopus</name>
    <dbReference type="NCBI Taxonomy" id="37653"/>
    <lineage>
        <taxon>Eukaryota</taxon>
        <taxon>Metazoa</taxon>
        <taxon>Spiralia</taxon>
        <taxon>Lophotrochozoa</taxon>
        <taxon>Mollusca</taxon>
        <taxon>Cephalopoda</taxon>
        <taxon>Coleoidea</taxon>
        <taxon>Octopodiformes</taxon>
        <taxon>Octopoda</taxon>
        <taxon>Incirrata</taxon>
        <taxon>Octopodidae</taxon>
        <taxon>Octopus</taxon>
    </lineage>
</organism>
<sequence>MAKVVQANIKNITPEEHHCDDEIMVVFKGRAALKRYMQGKPNPWGFKLWPRAGVSGILYNFDVYQGLADVKHRAPSALGIDGDVVLQMVEGLESGKNCKIFADNFFSNLSLVKALRTRFMFFVGTFRANRLKRCQLKLEKHLKKLRCSSLDMKVELESNIIAVHWFDSRCVDTLSSYIGLEPVD</sequence>
<dbReference type="AlphaFoldDB" id="A0A0L8FIS3"/>
<evidence type="ECO:0000259" key="1">
    <source>
        <dbReference type="Pfam" id="PF13843"/>
    </source>
</evidence>
<reference evidence="2" key="1">
    <citation type="submission" date="2015-07" db="EMBL/GenBank/DDBJ databases">
        <title>MeaNS - Measles Nucleotide Surveillance Program.</title>
        <authorList>
            <person name="Tran T."/>
            <person name="Druce J."/>
        </authorList>
    </citation>
    <scope>NUCLEOTIDE SEQUENCE</scope>
    <source>
        <strain evidence="2">UCB-OBI-ISO-001</strain>
        <tissue evidence="2">Gonad</tissue>
    </source>
</reference>
<protein>
    <recommendedName>
        <fullName evidence="1">PiggyBac transposable element-derived protein domain-containing protein</fullName>
    </recommendedName>
</protein>
<dbReference type="InterPro" id="IPR029526">
    <property type="entry name" value="PGBD"/>
</dbReference>
<proteinExistence type="predicted"/>
<feature type="domain" description="PiggyBac transposable element-derived protein" evidence="1">
    <location>
        <begin position="11"/>
        <end position="179"/>
    </location>
</feature>
<dbReference type="OrthoDB" id="6142374at2759"/>
<dbReference type="Pfam" id="PF13843">
    <property type="entry name" value="DDE_Tnp_1_7"/>
    <property type="match status" value="1"/>
</dbReference>
<evidence type="ECO:0000313" key="2">
    <source>
        <dbReference type="EMBL" id="KOF63666.1"/>
    </source>
</evidence>
<gene>
    <name evidence="2" type="ORF">OCBIM_22018626mg</name>
</gene>
<dbReference type="EMBL" id="KQ430774">
    <property type="protein sequence ID" value="KOF63666.1"/>
    <property type="molecule type" value="Genomic_DNA"/>
</dbReference>
<accession>A0A0L8FIS3</accession>
<dbReference type="PANTHER" id="PTHR47272:SF1">
    <property type="entry name" value="PIGGYBAC TRANSPOSABLE ELEMENT-DERIVED PROTEIN 3-LIKE"/>
    <property type="match status" value="1"/>
</dbReference>
<name>A0A0L8FIS3_OCTBM</name>